<keyword evidence="6 8" id="KW-0067">ATP-binding</keyword>
<comment type="pathway">
    <text evidence="8">Purine metabolism; IMP biosynthesis via de novo pathway; 5-amino-1-(5-phospho-D-ribosyl)imidazole from N(2)-formyl-N(1)-(5-phospho-D-ribosyl)glycinamide: step 1/2.</text>
</comment>
<dbReference type="OrthoDB" id="9804441at2"/>
<keyword evidence="3 8" id="KW-0479">Metal-binding</keyword>
<dbReference type="GO" id="GO:0005524">
    <property type="term" value="F:ATP binding"/>
    <property type="evidence" value="ECO:0007669"/>
    <property type="project" value="UniProtKB-UniRule"/>
</dbReference>
<organism evidence="12 13">
    <name type="scientific">Chondromyces apiculatus DSM 436</name>
    <dbReference type="NCBI Taxonomy" id="1192034"/>
    <lineage>
        <taxon>Bacteria</taxon>
        <taxon>Pseudomonadati</taxon>
        <taxon>Myxococcota</taxon>
        <taxon>Polyangia</taxon>
        <taxon>Polyangiales</taxon>
        <taxon>Polyangiaceae</taxon>
        <taxon>Chondromyces</taxon>
    </lineage>
</organism>
<name>A0A017T2A2_9BACT</name>
<dbReference type="UniPathway" id="UPA00074">
    <property type="reaction ID" value="UER00128"/>
</dbReference>
<gene>
    <name evidence="8" type="primary">purL</name>
    <name evidence="12" type="ORF">CAP_6561</name>
</gene>
<dbReference type="SUPFAM" id="SSF55326">
    <property type="entry name" value="PurM N-terminal domain-like"/>
    <property type="match status" value="2"/>
</dbReference>
<comment type="function">
    <text evidence="8">Part of the phosphoribosylformylglycinamidine synthase complex involved in the purines biosynthetic pathway. Catalyzes the ATP-dependent conversion of formylglycinamide ribonucleotide (FGAR) and glutamine to yield formylglycinamidine ribonucleotide (FGAM) and glutamate. The FGAM synthase complex is composed of three subunits. PurQ produces an ammonia molecule by converting glutamine to glutamate. PurL transfers the ammonia molecule to FGAR to form FGAM in an ATP-dependent manner. PurS interacts with PurQ and PurL and is thought to assist in the transfer of the ammonia molecule from PurQ to PurL.</text>
</comment>
<comment type="catalytic activity">
    <reaction evidence="8">
        <text>N(2)-formyl-N(1)-(5-phospho-beta-D-ribosyl)glycinamide + L-glutamine + ATP + H2O = 2-formamido-N(1)-(5-O-phospho-beta-D-ribosyl)acetamidine + L-glutamate + ADP + phosphate + H(+)</text>
        <dbReference type="Rhea" id="RHEA:17129"/>
        <dbReference type="ChEBI" id="CHEBI:15377"/>
        <dbReference type="ChEBI" id="CHEBI:15378"/>
        <dbReference type="ChEBI" id="CHEBI:29985"/>
        <dbReference type="ChEBI" id="CHEBI:30616"/>
        <dbReference type="ChEBI" id="CHEBI:43474"/>
        <dbReference type="ChEBI" id="CHEBI:58359"/>
        <dbReference type="ChEBI" id="CHEBI:147286"/>
        <dbReference type="ChEBI" id="CHEBI:147287"/>
        <dbReference type="ChEBI" id="CHEBI:456216"/>
        <dbReference type="EC" id="6.3.5.3"/>
    </reaction>
</comment>
<comment type="caution">
    <text evidence="8">Lacks conserved residue(s) required for the propagation of feature annotation.</text>
</comment>
<dbReference type="InterPro" id="IPR010074">
    <property type="entry name" value="PRibForGlyAmidine_synth_PurL"/>
</dbReference>
<dbReference type="Pfam" id="PF00586">
    <property type="entry name" value="AIRS"/>
    <property type="match status" value="2"/>
</dbReference>
<dbReference type="CDD" id="cd02203">
    <property type="entry name" value="PurL_repeat1"/>
    <property type="match status" value="1"/>
</dbReference>
<comment type="subunit">
    <text evidence="8">Monomer. Part of the FGAM synthase complex composed of 1 PurL, 1 PurQ and 2 PurS subunits.</text>
</comment>
<evidence type="ECO:0000313" key="13">
    <source>
        <dbReference type="Proteomes" id="UP000019678"/>
    </source>
</evidence>
<feature type="binding site" evidence="8">
    <location>
        <position position="106"/>
    </location>
    <ligand>
        <name>Mg(2+)</name>
        <dbReference type="ChEBI" id="CHEBI:18420"/>
        <label>1</label>
    </ligand>
</feature>
<dbReference type="Pfam" id="PF02769">
    <property type="entry name" value="AIRS_C"/>
    <property type="match status" value="2"/>
</dbReference>
<dbReference type="PANTHER" id="PTHR43555:SF1">
    <property type="entry name" value="PHOSPHORIBOSYLFORMYLGLYCINAMIDINE SYNTHASE SUBUNIT PURL"/>
    <property type="match status" value="1"/>
</dbReference>
<dbReference type="Pfam" id="PF18072">
    <property type="entry name" value="FGAR-AT_linker"/>
    <property type="match status" value="1"/>
</dbReference>
<evidence type="ECO:0000256" key="6">
    <source>
        <dbReference type="ARBA" id="ARBA00022840"/>
    </source>
</evidence>
<dbReference type="GO" id="GO:0000287">
    <property type="term" value="F:magnesium ion binding"/>
    <property type="evidence" value="ECO:0007669"/>
    <property type="project" value="UniProtKB-UniRule"/>
</dbReference>
<feature type="binding site" evidence="8">
    <location>
        <position position="130"/>
    </location>
    <ligand>
        <name>Mg(2+)</name>
        <dbReference type="ChEBI" id="CHEBI:18420"/>
        <label>2</label>
    </ligand>
</feature>
<dbReference type="GO" id="GO:0004642">
    <property type="term" value="F:phosphoribosylformylglycinamidine synthase activity"/>
    <property type="evidence" value="ECO:0007669"/>
    <property type="project" value="UniProtKB-UniRule"/>
</dbReference>
<feature type="binding site" evidence="8">
    <location>
        <position position="529"/>
    </location>
    <ligand>
        <name>ATP</name>
        <dbReference type="ChEBI" id="CHEBI:30616"/>
    </ligand>
</feature>
<evidence type="ECO:0000256" key="4">
    <source>
        <dbReference type="ARBA" id="ARBA00022741"/>
    </source>
</evidence>
<protein>
    <recommendedName>
        <fullName evidence="8">Phosphoribosylformylglycinamidine synthase subunit PurL</fullName>
        <shortName evidence="8">FGAM synthase</shortName>
        <ecNumber evidence="8">6.3.5.3</ecNumber>
    </recommendedName>
    <alternativeName>
        <fullName evidence="8">Formylglycinamide ribonucleotide amidotransferase subunit II</fullName>
        <shortName evidence="8">FGAR amidotransferase II</shortName>
        <shortName evidence="8">FGAR-AT II</shortName>
    </alternativeName>
    <alternativeName>
        <fullName evidence="8">Glutamine amidotransferase PurL</fullName>
    </alternativeName>
    <alternativeName>
        <fullName evidence="8">Phosphoribosylformylglycinamidine synthase subunit II</fullName>
    </alternativeName>
</protein>
<dbReference type="Gene3D" id="3.90.650.10">
    <property type="entry name" value="PurM-like C-terminal domain"/>
    <property type="match status" value="2"/>
</dbReference>
<keyword evidence="1 8" id="KW-0963">Cytoplasm</keyword>
<feature type="binding site" evidence="8">
    <location>
        <begin position="107"/>
        <end position="110"/>
    </location>
    <ligand>
        <name>substrate</name>
    </ligand>
</feature>
<dbReference type="GO" id="GO:0005737">
    <property type="term" value="C:cytoplasm"/>
    <property type="evidence" value="ECO:0007669"/>
    <property type="project" value="UniProtKB-SubCell"/>
</dbReference>
<evidence type="ECO:0000259" key="10">
    <source>
        <dbReference type="Pfam" id="PF02769"/>
    </source>
</evidence>
<feature type="binding site" evidence="8">
    <location>
        <position position="566"/>
    </location>
    <ligand>
        <name>ATP</name>
        <dbReference type="ChEBI" id="CHEBI:30616"/>
    </ligand>
</feature>
<dbReference type="EMBL" id="ASRX01000056">
    <property type="protein sequence ID" value="EYF02671.1"/>
    <property type="molecule type" value="Genomic_DNA"/>
</dbReference>
<dbReference type="AlphaFoldDB" id="A0A017T2A2"/>
<feature type="domain" description="PurM-like C-terminal" evidence="10">
    <location>
        <begin position="215"/>
        <end position="364"/>
    </location>
</feature>
<evidence type="ECO:0000256" key="1">
    <source>
        <dbReference type="ARBA" id="ARBA00022490"/>
    </source>
</evidence>
<dbReference type="Gene3D" id="3.30.1330.10">
    <property type="entry name" value="PurM-like, N-terminal domain"/>
    <property type="match status" value="2"/>
</dbReference>
<feature type="domain" description="PurM-like C-terminal" evidence="10">
    <location>
        <begin position="605"/>
        <end position="749"/>
    </location>
</feature>
<evidence type="ECO:0000256" key="2">
    <source>
        <dbReference type="ARBA" id="ARBA00022598"/>
    </source>
</evidence>
<comment type="subcellular location">
    <subcellularLocation>
        <location evidence="8">Cytoplasm</location>
    </subcellularLocation>
</comment>
<feature type="binding site" evidence="8">
    <location>
        <position position="567"/>
    </location>
    <ligand>
        <name>Mg(2+)</name>
        <dbReference type="ChEBI" id="CHEBI:18420"/>
        <label>1</label>
    </ligand>
</feature>
<dbReference type="STRING" id="1192034.CAP_6561"/>
<evidence type="ECO:0000313" key="12">
    <source>
        <dbReference type="EMBL" id="EYF02671.1"/>
    </source>
</evidence>
<keyword evidence="2 8" id="KW-0436">Ligase</keyword>
<dbReference type="eggNOG" id="COG0046">
    <property type="taxonomic scope" value="Bacteria"/>
</dbReference>
<comment type="similarity">
    <text evidence="8">Belongs to the FGAMS family.</text>
</comment>
<dbReference type="SUPFAM" id="SSF56042">
    <property type="entry name" value="PurM C-terminal domain-like"/>
    <property type="match status" value="2"/>
</dbReference>
<keyword evidence="4 8" id="KW-0547">Nucleotide-binding</keyword>
<comment type="caution">
    <text evidence="12">The sequence shown here is derived from an EMBL/GenBank/DDBJ whole genome shotgun (WGS) entry which is preliminary data.</text>
</comment>
<proteinExistence type="inferred from homology"/>
<feature type="binding site" evidence="8">
    <location>
        <position position="281"/>
    </location>
    <ligand>
        <name>Mg(2+)</name>
        <dbReference type="ChEBI" id="CHEBI:18420"/>
        <label>2</label>
    </ligand>
</feature>
<dbReference type="GO" id="GO:0006189">
    <property type="term" value="P:'de novo' IMP biosynthetic process"/>
    <property type="evidence" value="ECO:0007669"/>
    <property type="project" value="UniProtKB-UniRule"/>
</dbReference>
<dbReference type="InterPro" id="IPR036921">
    <property type="entry name" value="PurM-like_N_sf"/>
</dbReference>
<feature type="binding site" evidence="8">
    <location>
        <begin position="325"/>
        <end position="327"/>
    </location>
    <ligand>
        <name>substrate</name>
    </ligand>
</feature>
<accession>A0A017T2A2</accession>
<keyword evidence="5 8" id="KW-0658">Purine biosynthesis</keyword>
<evidence type="ECO:0000259" key="9">
    <source>
        <dbReference type="Pfam" id="PF00586"/>
    </source>
</evidence>
<dbReference type="FunFam" id="3.30.1330.10:FF:000004">
    <property type="entry name" value="Phosphoribosylformylglycinamidine synthase subunit PurL"/>
    <property type="match status" value="1"/>
</dbReference>
<keyword evidence="13" id="KW-1185">Reference proteome</keyword>
<sequence>MSTDVKATVPSPAPFPGDPAVDLALARSHKLSAEEWARACAHLGREPQFAELGVISVMWSEHCSYKSSRVHLGRLPTTGPRVIQGPGENAGVVDIGDGFAAVFKMESHNHPSFIEPYQGAATGVGGILRDVFTMGARPIANLDSLRFGRPDHPRTAALLRGVVAGVGGYGNCIGVPTVGGELSFDKAYDGNILVNAFTCGVVRADRIFYGRASGVGNPVIYVGARTGRDGIHGATMASDEFSAEGPSKRPTVQVGDPFMEKLLLEACLEIFAEDLLVGIQDMGAAGLTSSSVEMAGRSGSGLLLDLDRVPRRAKGLTPYEMLLSESQERMLLVAKPGCEARVEEICRKWELEAAIIGQVTDTGRWVIQATPGYDPLADAPIARAPVTVCDLPVDFLTDAAPKYDRPQREDAGLPGRRAFDAATIAAPQSWSAELLAMAGSPNLGSRQWVWRQYDHIVRGGTEVRPGSDAAVVRVPCERDGVRVEKLLAFAVDCNGRLCELDAFQGAAMAIAEVCRNVVCGGAEPVGITDCLNFGNPERPEIMRQFAQAIDGMAAACKALGVPIVSGNVSLYNETDGRAILPTPTVGAVGLVRDAGDVTRAGFPEAGLSVLLLGGRRGGPLGGSEYVVRHTGEVQGEPPGIDLAAEVRLQAVLLELLRARPRHVLSAHDVSEGGLAIALAECCAAVDDPARMVGAMVSLPEEDEGLAAGLFGEAPGRVVVTVRPGDEAEVARIAGAGGVGVTLLGSTGGGRLSIARQGALLVDVGLAELREARERCLEAIVGR</sequence>
<evidence type="ECO:0000256" key="3">
    <source>
        <dbReference type="ARBA" id="ARBA00022723"/>
    </source>
</evidence>
<feature type="active site" description="Proton acceptor" evidence="8">
    <location>
        <position position="108"/>
    </location>
</feature>
<dbReference type="InterPro" id="IPR016188">
    <property type="entry name" value="PurM-like_N"/>
</dbReference>
<feature type="binding site" evidence="8">
    <location>
        <position position="65"/>
    </location>
    <ligand>
        <name>ATP</name>
        <dbReference type="ChEBI" id="CHEBI:30616"/>
    </ligand>
</feature>
<feature type="active site" evidence="8">
    <location>
        <position position="62"/>
    </location>
</feature>
<evidence type="ECO:0000256" key="5">
    <source>
        <dbReference type="ARBA" id="ARBA00022755"/>
    </source>
</evidence>
<dbReference type="InterPro" id="IPR036676">
    <property type="entry name" value="PurM-like_C_sf"/>
</dbReference>
<evidence type="ECO:0000256" key="7">
    <source>
        <dbReference type="ARBA" id="ARBA00022842"/>
    </source>
</evidence>
<dbReference type="PIRSF" id="PIRSF001587">
    <property type="entry name" value="FGAM_synthase_II"/>
    <property type="match status" value="1"/>
</dbReference>
<dbReference type="NCBIfam" id="NF002290">
    <property type="entry name" value="PRK01213.1"/>
    <property type="match status" value="1"/>
</dbReference>
<dbReference type="HAMAP" id="MF_00420">
    <property type="entry name" value="PurL_2"/>
    <property type="match status" value="1"/>
</dbReference>
<keyword evidence="7 8" id="KW-0460">Magnesium</keyword>
<dbReference type="Proteomes" id="UP000019678">
    <property type="component" value="Unassembled WGS sequence"/>
</dbReference>
<feature type="binding site" evidence="8">
    <location>
        <position position="104"/>
    </location>
    <ligand>
        <name>ATP</name>
        <dbReference type="ChEBI" id="CHEBI:30616"/>
    </ligand>
</feature>
<feature type="binding site" evidence="8">
    <location>
        <position position="569"/>
    </location>
    <ligand>
        <name>substrate</name>
    </ligand>
</feature>
<evidence type="ECO:0000259" key="11">
    <source>
        <dbReference type="Pfam" id="PF18072"/>
    </source>
</evidence>
<reference evidence="12 13" key="1">
    <citation type="submission" date="2013-05" db="EMBL/GenBank/DDBJ databases">
        <title>Genome assembly of Chondromyces apiculatus DSM 436.</title>
        <authorList>
            <person name="Sharma G."/>
            <person name="Khatri I."/>
            <person name="Kaur C."/>
            <person name="Mayilraj S."/>
            <person name="Subramanian S."/>
        </authorList>
    </citation>
    <scope>NUCLEOTIDE SEQUENCE [LARGE SCALE GENOMIC DNA]</scope>
    <source>
        <strain evidence="12 13">DSM 436</strain>
    </source>
</reference>
<dbReference type="CDD" id="cd02204">
    <property type="entry name" value="PurL_repeat2"/>
    <property type="match status" value="1"/>
</dbReference>
<dbReference type="InterPro" id="IPR010918">
    <property type="entry name" value="PurM-like_C_dom"/>
</dbReference>
<evidence type="ECO:0000256" key="8">
    <source>
        <dbReference type="HAMAP-Rule" id="MF_00420"/>
    </source>
</evidence>
<feature type="domain" description="Phosphoribosylformylglycinamidine synthase linker" evidence="11">
    <location>
        <begin position="27"/>
        <end position="66"/>
    </location>
</feature>
<feature type="domain" description="PurM-like N-terminal" evidence="9">
    <location>
        <begin position="466"/>
        <end position="591"/>
    </location>
</feature>
<dbReference type="InterPro" id="IPR041609">
    <property type="entry name" value="PurL_linker"/>
</dbReference>
<dbReference type="EC" id="6.3.5.3" evidence="8"/>
<dbReference type="NCBIfam" id="TIGR01736">
    <property type="entry name" value="FGAM_synth_II"/>
    <property type="match status" value="1"/>
</dbReference>
<feature type="domain" description="PurM-like N-terminal" evidence="9">
    <location>
        <begin position="87"/>
        <end position="202"/>
    </location>
</feature>
<dbReference type="RefSeq" id="WP_081865401.1">
    <property type="nucleotide sequence ID" value="NZ_ASRX01000056.1"/>
</dbReference>
<dbReference type="PANTHER" id="PTHR43555">
    <property type="entry name" value="PHOSPHORIBOSYLFORMYLGLYCINAMIDINE SYNTHASE SUBUNIT PURL"/>
    <property type="match status" value="1"/>
</dbReference>
<feature type="binding site" evidence="8">
    <location>
        <position position="253"/>
    </location>
    <ligand>
        <name>substrate</name>
    </ligand>
</feature>
<feature type="binding site" evidence="8">
    <location>
        <position position="129"/>
    </location>
    <ligand>
        <name>substrate</name>
    </ligand>
</feature>